<feature type="region of interest" description="Disordered" evidence="1">
    <location>
        <begin position="240"/>
        <end position="266"/>
    </location>
</feature>
<feature type="compositionally biased region" description="Pro residues" evidence="1">
    <location>
        <begin position="1"/>
        <end position="12"/>
    </location>
</feature>
<organism evidence="3 4">
    <name type="scientific">Abeliophyllum distichum</name>
    <dbReference type="NCBI Taxonomy" id="126358"/>
    <lineage>
        <taxon>Eukaryota</taxon>
        <taxon>Viridiplantae</taxon>
        <taxon>Streptophyta</taxon>
        <taxon>Embryophyta</taxon>
        <taxon>Tracheophyta</taxon>
        <taxon>Spermatophyta</taxon>
        <taxon>Magnoliopsida</taxon>
        <taxon>eudicotyledons</taxon>
        <taxon>Gunneridae</taxon>
        <taxon>Pentapetalae</taxon>
        <taxon>asterids</taxon>
        <taxon>lamiids</taxon>
        <taxon>Lamiales</taxon>
        <taxon>Oleaceae</taxon>
        <taxon>Forsythieae</taxon>
        <taxon>Abeliophyllum</taxon>
    </lineage>
</organism>
<sequence length="266" mass="30210">METPPTAAPPLAPVSLASFSTPHFNSPTSGPNPRWGQPSRMPTPTLVETPVLSLEQRLEEMMGHKIAKAISNKSSRQQSIVLKEDPFSLEVMAVPLPRDFKQPKMEKYDGSSDLVDHLRREARDWVATLPPKSICIFDDFSKSFAAHFSSSKRVKKTAISLMQLTQDKDELLKDFIARFNRTTLGIKDLQMSTVVTVMMSGTRSRPFKMSLSKNPPNTMHELLNRGDKYVDAEEYLITKSMRDRNESKSNKRKIRDEPESRNDKDK</sequence>
<feature type="region of interest" description="Disordered" evidence="1">
    <location>
        <begin position="1"/>
        <end position="42"/>
    </location>
</feature>
<gene>
    <name evidence="3" type="ORF">Adt_07792</name>
</gene>
<protein>
    <submittedName>
        <fullName evidence="3">Retrotransposon gag protein</fullName>
    </submittedName>
</protein>
<proteinExistence type="predicted"/>
<dbReference type="EMBL" id="JBFOLK010000002">
    <property type="protein sequence ID" value="KAL2534441.1"/>
    <property type="molecule type" value="Genomic_DNA"/>
</dbReference>
<dbReference type="AlphaFoldDB" id="A0ABD1VB55"/>
<evidence type="ECO:0000259" key="2">
    <source>
        <dbReference type="Pfam" id="PF03732"/>
    </source>
</evidence>
<reference evidence="4" key="1">
    <citation type="submission" date="2024-07" db="EMBL/GenBank/DDBJ databases">
        <title>Two chromosome-level genome assemblies of Korean endemic species Abeliophyllum distichum and Forsythia ovata (Oleaceae).</title>
        <authorList>
            <person name="Jang H."/>
        </authorList>
    </citation>
    <scope>NUCLEOTIDE SEQUENCE [LARGE SCALE GENOMIC DNA]</scope>
</reference>
<evidence type="ECO:0000313" key="3">
    <source>
        <dbReference type="EMBL" id="KAL2534441.1"/>
    </source>
</evidence>
<feature type="domain" description="Retrotransposon gag" evidence="2">
    <location>
        <begin position="117"/>
        <end position="199"/>
    </location>
</feature>
<dbReference type="PANTHER" id="PTHR33223:SF10">
    <property type="entry name" value="AMINOTRANSFERASE-LIKE PLANT MOBILE DOMAIN-CONTAINING PROTEIN"/>
    <property type="match status" value="1"/>
</dbReference>
<keyword evidence="4" id="KW-1185">Reference proteome</keyword>
<dbReference type="PANTHER" id="PTHR33223">
    <property type="entry name" value="CCHC-TYPE DOMAIN-CONTAINING PROTEIN"/>
    <property type="match status" value="1"/>
</dbReference>
<dbReference type="Proteomes" id="UP001604336">
    <property type="component" value="Unassembled WGS sequence"/>
</dbReference>
<evidence type="ECO:0000256" key="1">
    <source>
        <dbReference type="SAM" id="MobiDB-lite"/>
    </source>
</evidence>
<comment type="caution">
    <text evidence="3">The sequence shown here is derived from an EMBL/GenBank/DDBJ whole genome shotgun (WGS) entry which is preliminary data.</text>
</comment>
<feature type="compositionally biased region" description="Polar residues" evidence="1">
    <location>
        <begin position="19"/>
        <end position="31"/>
    </location>
</feature>
<name>A0ABD1VB55_9LAMI</name>
<accession>A0ABD1VB55</accession>
<evidence type="ECO:0000313" key="4">
    <source>
        <dbReference type="Proteomes" id="UP001604336"/>
    </source>
</evidence>
<dbReference type="Pfam" id="PF03732">
    <property type="entry name" value="Retrotrans_gag"/>
    <property type="match status" value="1"/>
</dbReference>
<dbReference type="InterPro" id="IPR005162">
    <property type="entry name" value="Retrotrans_gag_dom"/>
</dbReference>